<feature type="non-terminal residue" evidence="1">
    <location>
        <position position="208"/>
    </location>
</feature>
<evidence type="ECO:0000313" key="1">
    <source>
        <dbReference type="EMBL" id="KIY50648.1"/>
    </source>
</evidence>
<sequence length="208" mass="23847">PEPEPTWPYPRFDLRVEDISHPGAILFFRNIDDIESAMREAVTASFKFLYTPETTPANVKTIQLVLRAFPGIAYTHGTSTFKEIHLSLEHIESSSARARDEIMGTLVHEMAHCYQNDARGACPDGLIEGIADYVRLRARYVPPHWKRVPGDTWDSGNQYTGYFLDWIESRQAGSVKDLNDLIFMNYDDDVFRQVVGHALDDLWQMYCS</sequence>
<protein>
    <submittedName>
        <fullName evidence="1">Plant basic secretory protein</fullName>
    </submittedName>
</protein>
<organism evidence="1 2">
    <name type="scientific">Fistulina hepatica ATCC 64428</name>
    <dbReference type="NCBI Taxonomy" id="1128425"/>
    <lineage>
        <taxon>Eukaryota</taxon>
        <taxon>Fungi</taxon>
        <taxon>Dikarya</taxon>
        <taxon>Basidiomycota</taxon>
        <taxon>Agaricomycotina</taxon>
        <taxon>Agaricomycetes</taxon>
        <taxon>Agaricomycetidae</taxon>
        <taxon>Agaricales</taxon>
        <taxon>Fistulinaceae</taxon>
        <taxon>Fistulina</taxon>
    </lineage>
</organism>
<reference evidence="1 2" key="1">
    <citation type="journal article" date="2015" name="Fungal Genet. Biol.">
        <title>Evolution of novel wood decay mechanisms in Agaricales revealed by the genome sequences of Fistulina hepatica and Cylindrobasidium torrendii.</title>
        <authorList>
            <person name="Floudas D."/>
            <person name="Held B.W."/>
            <person name="Riley R."/>
            <person name="Nagy L.G."/>
            <person name="Koehler G."/>
            <person name="Ransdell A.S."/>
            <person name="Younus H."/>
            <person name="Chow J."/>
            <person name="Chiniquy J."/>
            <person name="Lipzen A."/>
            <person name="Tritt A."/>
            <person name="Sun H."/>
            <person name="Haridas S."/>
            <person name="LaButti K."/>
            <person name="Ohm R.A."/>
            <person name="Kues U."/>
            <person name="Blanchette R.A."/>
            <person name="Grigoriev I.V."/>
            <person name="Minto R.E."/>
            <person name="Hibbett D.S."/>
        </authorList>
    </citation>
    <scope>NUCLEOTIDE SEQUENCE [LARGE SCALE GENOMIC DNA]</scope>
    <source>
        <strain evidence="1 2">ATCC 64428</strain>
    </source>
</reference>
<dbReference type="OrthoDB" id="891726at2759"/>
<dbReference type="Proteomes" id="UP000054144">
    <property type="component" value="Unassembled WGS sequence"/>
</dbReference>
<evidence type="ECO:0000313" key="2">
    <source>
        <dbReference type="Proteomes" id="UP000054144"/>
    </source>
</evidence>
<dbReference type="PANTHER" id="PTHR33321:SF12">
    <property type="entry name" value="PLANT BASIC SECRETORY PROTEIN (BSP) FAMILY PROTEIN"/>
    <property type="match status" value="1"/>
</dbReference>
<name>A0A0D7AIH3_9AGAR</name>
<dbReference type="Pfam" id="PF04450">
    <property type="entry name" value="BSP"/>
    <property type="match status" value="1"/>
</dbReference>
<proteinExistence type="predicted"/>
<dbReference type="PANTHER" id="PTHR33321">
    <property type="match status" value="1"/>
</dbReference>
<dbReference type="InterPro" id="IPR007541">
    <property type="entry name" value="Uncharacterised_BSP"/>
</dbReference>
<dbReference type="EMBL" id="KN881675">
    <property type="protein sequence ID" value="KIY50648.1"/>
    <property type="molecule type" value="Genomic_DNA"/>
</dbReference>
<feature type="non-terminal residue" evidence="1">
    <location>
        <position position="1"/>
    </location>
</feature>
<accession>A0A0D7AIH3</accession>
<gene>
    <name evidence="1" type="ORF">FISHEDRAFT_5880</name>
</gene>
<dbReference type="AlphaFoldDB" id="A0A0D7AIH3"/>
<keyword evidence="2" id="KW-1185">Reference proteome</keyword>